<organism evidence="4 5">
    <name type="scientific">Digitaria exilis</name>
    <dbReference type="NCBI Taxonomy" id="1010633"/>
    <lineage>
        <taxon>Eukaryota</taxon>
        <taxon>Viridiplantae</taxon>
        <taxon>Streptophyta</taxon>
        <taxon>Embryophyta</taxon>
        <taxon>Tracheophyta</taxon>
        <taxon>Spermatophyta</taxon>
        <taxon>Magnoliopsida</taxon>
        <taxon>Liliopsida</taxon>
        <taxon>Poales</taxon>
        <taxon>Poaceae</taxon>
        <taxon>PACMAD clade</taxon>
        <taxon>Panicoideae</taxon>
        <taxon>Panicodae</taxon>
        <taxon>Paniceae</taxon>
        <taxon>Anthephorinae</taxon>
        <taxon>Digitaria</taxon>
    </lineage>
</organism>
<keyword evidence="2" id="KW-0472">Membrane</keyword>
<keyword evidence="2" id="KW-0812">Transmembrane</keyword>
<dbReference type="OrthoDB" id="693653at2759"/>
<dbReference type="EMBL" id="JACEFO010002300">
    <property type="protein sequence ID" value="KAF8667278.1"/>
    <property type="molecule type" value="Genomic_DNA"/>
</dbReference>
<feature type="region of interest" description="Disordered" evidence="1">
    <location>
        <begin position="1"/>
        <end position="54"/>
    </location>
</feature>
<protein>
    <recommendedName>
        <fullName evidence="3">No apical meristem-associated C-terminal domain-containing protein</fullName>
    </recommendedName>
</protein>
<feature type="compositionally biased region" description="Low complexity" evidence="1">
    <location>
        <begin position="10"/>
        <end position="31"/>
    </location>
</feature>
<accession>A0A835AMZ9</accession>
<sequence length="172" mass="19681">MNKRPGKSRGSNGSQQQDGGQQESSLGQQDSIPNAKKARPPGNKQSKEKLKRDEGNDEYKTLMKYLVVIQNDEHTLRKERWTKDLSLEQRRLEIEERKLQWEQEKQIMFCDVNALDGDQRTYVLAKRAQFAKMASISSSGGGSVGALCVILVLNLYACPCWQLYFKYCVNNF</sequence>
<feature type="domain" description="No apical meristem-associated C-terminal" evidence="3">
    <location>
        <begin position="14"/>
        <end position="129"/>
    </location>
</feature>
<evidence type="ECO:0000313" key="5">
    <source>
        <dbReference type="Proteomes" id="UP000636709"/>
    </source>
</evidence>
<dbReference type="InterPro" id="IPR029466">
    <property type="entry name" value="NAM-associated_C"/>
</dbReference>
<keyword evidence="2" id="KW-1133">Transmembrane helix</keyword>
<comment type="caution">
    <text evidence="4">The sequence shown here is derived from an EMBL/GenBank/DDBJ whole genome shotgun (WGS) entry which is preliminary data.</text>
</comment>
<feature type="compositionally biased region" description="Basic and acidic residues" evidence="1">
    <location>
        <begin position="45"/>
        <end position="54"/>
    </location>
</feature>
<reference evidence="4" key="1">
    <citation type="submission" date="2020-07" db="EMBL/GenBank/DDBJ databases">
        <title>Genome sequence and genetic diversity analysis of an under-domesticated orphan crop, white fonio (Digitaria exilis).</title>
        <authorList>
            <person name="Bennetzen J.L."/>
            <person name="Chen S."/>
            <person name="Ma X."/>
            <person name="Wang X."/>
            <person name="Yssel A.E.J."/>
            <person name="Chaluvadi S.R."/>
            <person name="Johnson M."/>
            <person name="Gangashetty P."/>
            <person name="Hamidou F."/>
            <person name="Sanogo M.D."/>
            <person name="Zwaenepoel A."/>
            <person name="Wallace J."/>
            <person name="Van De Peer Y."/>
            <person name="Van Deynze A."/>
        </authorList>
    </citation>
    <scope>NUCLEOTIDE SEQUENCE</scope>
    <source>
        <tissue evidence="4">Leaves</tissue>
    </source>
</reference>
<keyword evidence="5" id="KW-1185">Reference proteome</keyword>
<feature type="transmembrane region" description="Helical" evidence="2">
    <location>
        <begin position="136"/>
        <end position="157"/>
    </location>
</feature>
<name>A0A835AMZ9_9POAL</name>
<dbReference type="AlphaFoldDB" id="A0A835AMZ9"/>
<evidence type="ECO:0000256" key="1">
    <source>
        <dbReference type="SAM" id="MobiDB-lite"/>
    </source>
</evidence>
<dbReference type="Proteomes" id="UP000636709">
    <property type="component" value="Unassembled WGS sequence"/>
</dbReference>
<evidence type="ECO:0000313" key="4">
    <source>
        <dbReference type="EMBL" id="KAF8667278.1"/>
    </source>
</evidence>
<evidence type="ECO:0000256" key="2">
    <source>
        <dbReference type="SAM" id="Phobius"/>
    </source>
</evidence>
<evidence type="ECO:0000259" key="3">
    <source>
        <dbReference type="Pfam" id="PF14303"/>
    </source>
</evidence>
<proteinExistence type="predicted"/>
<dbReference type="Pfam" id="PF14303">
    <property type="entry name" value="NAM-associated"/>
    <property type="match status" value="1"/>
</dbReference>
<gene>
    <name evidence="4" type="ORF">HU200_052947</name>
</gene>